<comment type="caution">
    <text evidence="6">The sequence shown here is derived from an EMBL/GenBank/DDBJ whole genome shotgun (WGS) entry which is preliminary data.</text>
</comment>
<feature type="domain" description="Peptidase M41 FtsH extracellular" evidence="5">
    <location>
        <begin position="107"/>
        <end position="164"/>
    </location>
</feature>
<dbReference type="InterPro" id="IPR011546">
    <property type="entry name" value="Pept_M41_FtsH_extracell"/>
</dbReference>
<dbReference type="Pfam" id="PF06480">
    <property type="entry name" value="FtsH_ext"/>
    <property type="match status" value="1"/>
</dbReference>
<feature type="region of interest" description="Disordered" evidence="3">
    <location>
        <begin position="1"/>
        <end position="45"/>
    </location>
</feature>
<evidence type="ECO:0000313" key="7">
    <source>
        <dbReference type="Proteomes" id="UP000650485"/>
    </source>
</evidence>
<gene>
    <name evidence="6" type="ORF">H7R52_15345</name>
</gene>
<dbReference type="AlphaFoldDB" id="A0A923NIU4"/>
<feature type="compositionally biased region" description="Basic and acidic residues" evidence="3">
    <location>
        <begin position="33"/>
        <end position="45"/>
    </location>
</feature>
<dbReference type="GO" id="GO:0016020">
    <property type="term" value="C:membrane"/>
    <property type="evidence" value="ECO:0007669"/>
    <property type="project" value="InterPro"/>
</dbReference>
<sequence>MMGFGKSKAKPADPSENKVRFADVAGAEEEKQELDRKVQTDKSSKDDSLVSLVGGASNKVTGFETQVISNDPIMESLQKAADKTKTEITTKPEASNFWGNIFVRNSLFYVIVVLGIMGLIYWVAGPSQTTSTKTISTSTFMTELRDKKIKTITIQPGAGVYDVKGELQATVP</sequence>
<dbReference type="GO" id="GO:0004222">
    <property type="term" value="F:metalloendopeptidase activity"/>
    <property type="evidence" value="ECO:0007669"/>
    <property type="project" value="InterPro"/>
</dbReference>
<keyword evidence="4" id="KW-0472">Membrane</keyword>
<dbReference type="Proteomes" id="UP000650485">
    <property type="component" value="Unassembled WGS sequence"/>
</dbReference>
<proteinExistence type="predicted"/>
<accession>A0A923NIU4</accession>
<dbReference type="GO" id="GO:0004176">
    <property type="term" value="F:ATP-dependent peptidase activity"/>
    <property type="evidence" value="ECO:0007669"/>
    <property type="project" value="InterPro"/>
</dbReference>
<dbReference type="GO" id="GO:0006508">
    <property type="term" value="P:proteolysis"/>
    <property type="evidence" value="ECO:0007669"/>
    <property type="project" value="UniProtKB-KW"/>
</dbReference>
<dbReference type="GO" id="GO:0005524">
    <property type="term" value="F:ATP binding"/>
    <property type="evidence" value="ECO:0007669"/>
    <property type="project" value="InterPro"/>
</dbReference>
<protein>
    <submittedName>
        <fullName evidence="6">ATP-dependent metallopeptidase FtsH/Yme1/Tma family protein</fullName>
    </submittedName>
</protein>
<feature type="transmembrane region" description="Helical" evidence="4">
    <location>
        <begin position="106"/>
        <end position="124"/>
    </location>
</feature>
<feature type="compositionally biased region" description="Basic and acidic residues" evidence="3">
    <location>
        <begin position="10"/>
        <end position="21"/>
    </location>
</feature>
<dbReference type="EMBL" id="JACSZT010000019">
    <property type="protein sequence ID" value="MBC6499513.1"/>
    <property type="molecule type" value="Genomic_DNA"/>
</dbReference>
<evidence type="ECO:0000313" key="6">
    <source>
        <dbReference type="EMBL" id="MBC6499513.1"/>
    </source>
</evidence>
<name>A0A923NIU4_WEICO</name>
<evidence type="ECO:0000256" key="4">
    <source>
        <dbReference type="SAM" id="Phobius"/>
    </source>
</evidence>
<evidence type="ECO:0000256" key="1">
    <source>
        <dbReference type="ARBA" id="ARBA00022670"/>
    </source>
</evidence>
<dbReference type="GO" id="GO:0008270">
    <property type="term" value="F:zinc ion binding"/>
    <property type="evidence" value="ECO:0007669"/>
    <property type="project" value="InterPro"/>
</dbReference>
<reference evidence="6" key="1">
    <citation type="submission" date="2020-08" db="EMBL/GenBank/DDBJ databases">
        <title>Complete genome sequence of Weissella confusa strain FS54 provides insights into metabolic potential.</title>
        <authorList>
            <person name="Fhoula I."/>
            <person name="Najjari A."/>
            <person name="Lekired A."/>
            <person name="Bessrour-Aouam N."/>
            <person name="Jaballah S."/>
            <person name="Klibi N."/>
            <person name="Ouzari H.-I."/>
        </authorList>
    </citation>
    <scope>NUCLEOTIDE SEQUENCE</scope>
    <source>
        <strain evidence="6">FS54</strain>
    </source>
</reference>
<keyword evidence="2" id="KW-0378">Hydrolase</keyword>
<organism evidence="6 7">
    <name type="scientific">Weissella confusa</name>
    <name type="common">Lactobacillus confusus</name>
    <dbReference type="NCBI Taxonomy" id="1583"/>
    <lineage>
        <taxon>Bacteria</taxon>
        <taxon>Bacillati</taxon>
        <taxon>Bacillota</taxon>
        <taxon>Bacilli</taxon>
        <taxon>Lactobacillales</taxon>
        <taxon>Lactobacillaceae</taxon>
        <taxon>Weissella</taxon>
    </lineage>
</organism>
<keyword evidence="4" id="KW-1133">Transmembrane helix</keyword>
<evidence type="ECO:0000256" key="2">
    <source>
        <dbReference type="ARBA" id="ARBA00022801"/>
    </source>
</evidence>
<evidence type="ECO:0000256" key="3">
    <source>
        <dbReference type="SAM" id="MobiDB-lite"/>
    </source>
</evidence>
<evidence type="ECO:0000259" key="5">
    <source>
        <dbReference type="Pfam" id="PF06480"/>
    </source>
</evidence>
<keyword evidence="1" id="KW-0645">Protease</keyword>
<keyword evidence="4" id="KW-0812">Transmembrane</keyword>